<protein>
    <submittedName>
        <fullName evidence="2">Uncharacterized protein</fullName>
    </submittedName>
</protein>
<organism evidence="2 3">
    <name type="scientific">Sphaeroforma arctica JP610</name>
    <dbReference type="NCBI Taxonomy" id="667725"/>
    <lineage>
        <taxon>Eukaryota</taxon>
        <taxon>Ichthyosporea</taxon>
        <taxon>Ichthyophonida</taxon>
        <taxon>Sphaeroforma</taxon>
    </lineage>
</organism>
<keyword evidence="3" id="KW-1185">Reference proteome</keyword>
<gene>
    <name evidence="2" type="ORF">SARC_16474</name>
</gene>
<dbReference type="EMBL" id="KQ249751">
    <property type="protein sequence ID" value="KNC70994.1"/>
    <property type="molecule type" value="Genomic_DNA"/>
</dbReference>
<feature type="compositionally biased region" description="Basic and acidic residues" evidence="1">
    <location>
        <begin position="1"/>
        <end position="13"/>
    </location>
</feature>
<dbReference type="Proteomes" id="UP000054560">
    <property type="component" value="Unassembled WGS sequence"/>
</dbReference>
<proteinExistence type="predicted"/>
<evidence type="ECO:0000256" key="1">
    <source>
        <dbReference type="SAM" id="MobiDB-lite"/>
    </source>
</evidence>
<name>A0A0L0F2Z6_9EUKA</name>
<accession>A0A0L0F2Z6</accession>
<dbReference type="RefSeq" id="XP_014144896.1">
    <property type="nucleotide sequence ID" value="XM_014289421.1"/>
</dbReference>
<dbReference type="GeneID" id="25916978"/>
<feature type="compositionally biased region" description="Basic and acidic residues" evidence="1">
    <location>
        <begin position="58"/>
        <end position="74"/>
    </location>
</feature>
<feature type="non-terminal residue" evidence="2">
    <location>
        <position position="1"/>
    </location>
</feature>
<evidence type="ECO:0000313" key="2">
    <source>
        <dbReference type="EMBL" id="KNC70994.1"/>
    </source>
</evidence>
<dbReference type="AlphaFoldDB" id="A0A0L0F2Z6"/>
<reference evidence="2 3" key="1">
    <citation type="submission" date="2011-02" db="EMBL/GenBank/DDBJ databases">
        <title>The Genome Sequence of Sphaeroforma arctica JP610.</title>
        <authorList>
            <consortium name="The Broad Institute Genome Sequencing Platform"/>
            <person name="Russ C."/>
            <person name="Cuomo C."/>
            <person name="Young S.K."/>
            <person name="Zeng Q."/>
            <person name="Gargeya S."/>
            <person name="Alvarado L."/>
            <person name="Berlin A."/>
            <person name="Chapman S.B."/>
            <person name="Chen Z."/>
            <person name="Freedman E."/>
            <person name="Gellesch M."/>
            <person name="Goldberg J."/>
            <person name="Griggs A."/>
            <person name="Gujja S."/>
            <person name="Heilman E."/>
            <person name="Heiman D."/>
            <person name="Howarth C."/>
            <person name="Mehta T."/>
            <person name="Neiman D."/>
            <person name="Pearson M."/>
            <person name="Roberts A."/>
            <person name="Saif S."/>
            <person name="Shea T."/>
            <person name="Shenoy N."/>
            <person name="Sisk P."/>
            <person name="Stolte C."/>
            <person name="Sykes S."/>
            <person name="White J."/>
            <person name="Yandava C."/>
            <person name="Burger G."/>
            <person name="Gray M.W."/>
            <person name="Holland P.W.H."/>
            <person name="King N."/>
            <person name="Lang F.B.F."/>
            <person name="Roger A.J."/>
            <person name="Ruiz-Trillo I."/>
            <person name="Haas B."/>
            <person name="Nusbaum C."/>
            <person name="Birren B."/>
        </authorList>
    </citation>
    <scope>NUCLEOTIDE SEQUENCE [LARGE SCALE GENOMIC DNA]</scope>
    <source>
        <strain evidence="2 3">JP610</strain>
    </source>
</reference>
<evidence type="ECO:0000313" key="3">
    <source>
        <dbReference type="Proteomes" id="UP000054560"/>
    </source>
</evidence>
<feature type="region of interest" description="Disordered" evidence="1">
    <location>
        <begin position="1"/>
        <end position="120"/>
    </location>
</feature>
<feature type="compositionally biased region" description="Basic and acidic residues" evidence="1">
    <location>
        <begin position="21"/>
        <end position="33"/>
    </location>
</feature>
<sequence length="120" mass="12733">PVVESGVRKDTTERSPSVLKEGVKSDNTEKKSDNPTTPEITELLQGSERIVITSTDAEPEKHISTNGEPEKHVSTNDTTGNVKSDHVTPAMEEQSTNTTDTQSSADEGVELNPEATAGGA</sequence>
<feature type="compositionally biased region" description="Polar residues" evidence="1">
    <location>
        <begin position="93"/>
        <end position="105"/>
    </location>
</feature>